<name>A0AAE4CAU8_9ACTN</name>
<protein>
    <submittedName>
        <fullName evidence="1">Uncharacterized protein</fullName>
    </submittedName>
</protein>
<dbReference type="RefSeq" id="WP_310370574.1">
    <property type="nucleotide sequence ID" value="NZ_JAVDYB010000001.1"/>
</dbReference>
<gene>
    <name evidence="1" type="ORF">J2S41_004739</name>
</gene>
<sequence>MTYNVLIVGEPDHAGLAAALADLTGLPPAAVDIADEDAEERDWAAPVLVTTAARTGDVREALDIYLAESVTAPSEREAAAWLARALRTPVIYPAEEDLPSAFWVATPTGNRIRARLDGEDGGEPPVVRVGAVEYPVAELPGASVRPLPDVIRTHVMPSPVADRVGEQLGDERLWHAVNRLAAWEALVARLELGWPPDGWYPADFYRGDLETRDRLAVSVAEAPPDARAVLSAALSGIDDAFRRLTHDDGGAALAAALPGDAADAPPDHWWWRHVPRPLPWDRQPGR</sequence>
<accession>A0AAE4CAU8</accession>
<dbReference type="AlphaFoldDB" id="A0AAE4CAU8"/>
<evidence type="ECO:0000313" key="2">
    <source>
        <dbReference type="Proteomes" id="UP001183643"/>
    </source>
</evidence>
<evidence type="ECO:0000313" key="1">
    <source>
        <dbReference type="EMBL" id="MDR7277961.1"/>
    </source>
</evidence>
<dbReference type="EMBL" id="JAVDYB010000001">
    <property type="protein sequence ID" value="MDR7277961.1"/>
    <property type="molecule type" value="Genomic_DNA"/>
</dbReference>
<dbReference type="Proteomes" id="UP001183643">
    <property type="component" value="Unassembled WGS sequence"/>
</dbReference>
<proteinExistence type="predicted"/>
<organism evidence="1 2">
    <name type="scientific">Catenuloplanes atrovinosus</name>
    <dbReference type="NCBI Taxonomy" id="137266"/>
    <lineage>
        <taxon>Bacteria</taxon>
        <taxon>Bacillati</taxon>
        <taxon>Actinomycetota</taxon>
        <taxon>Actinomycetes</taxon>
        <taxon>Micromonosporales</taxon>
        <taxon>Micromonosporaceae</taxon>
        <taxon>Catenuloplanes</taxon>
    </lineage>
</organism>
<comment type="caution">
    <text evidence="1">The sequence shown here is derived from an EMBL/GenBank/DDBJ whole genome shotgun (WGS) entry which is preliminary data.</text>
</comment>
<keyword evidence="2" id="KW-1185">Reference proteome</keyword>
<reference evidence="1" key="1">
    <citation type="submission" date="2023-07" db="EMBL/GenBank/DDBJ databases">
        <title>Sequencing the genomes of 1000 actinobacteria strains.</title>
        <authorList>
            <person name="Klenk H.-P."/>
        </authorList>
    </citation>
    <scope>NUCLEOTIDE SEQUENCE</scope>
    <source>
        <strain evidence="1">DSM 44707</strain>
    </source>
</reference>